<dbReference type="GeneID" id="19485330"/>
<evidence type="ECO:0000259" key="1">
    <source>
        <dbReference type="Pfam" id="PF26097"/>
    </source>
</evidence>
<dbReference type="RefSeq" id="YP_009030787.1">
    <property type="nucleotide sequence ID" value="NC_024125.2"/>
</dbReference>
<dbReference type="InterPro" id="IPR059055">
    <property type="entry name" value="Inh_C"/>
</dbReference>
<organism evidence="3 4">
    <name type="scientific">Escherichia phage vB_EcoM_112</name>
    <dbReference type="NCBI Taxonomy" id="1495285"/>
    <lineage>
        <taxon>Viruses</taxon>
        <taxon>Duplodnaviria</taxon>
        <taxon>Heunggongvirae</taxon>
        <taxon>Uroviricota</taxon>
        <taxon>Caudoviricetes</taxon>
        <taxon>Pantevenvirales</taxon>
        <taxon>Straboviridae</taxon>
        <taxon>Tevenvirinae</taxon>
        <taxon>Tequatrovirus</taxon>
        <taxon>Tequatrovirus e112</taxon>
    </lineage>
</organism>
<dbReference type="GO" id="GO:0008233">
    <property type="term" value="F:peptidase activity"/>
    <property type="evidence" value="ECO:0007669"/>
    <property type="project" value="UniProtKB-KW"/>
</dbReference>
<evidence type="ECO:0000259" key="2">
    <source>
        <dbReference type="Pfam" id="PF26098"/>
    </source>
</evidence>
<dbReference type="Proteomes" id="UP000024439">
    <property type="component" value="Segment"/>
</dbReference>
<feature type="domain" description="Inh C-terminal" evidence="2">
    <location>
        <begin position="165"/>
        <end position="226"/>
    </location>
</feature>
<proteinExistence type="predicted"/>
<feature type="domain" description="Inh N-terminal" evidence="1">
    <location>
        <begin position="1"/>
        <end position="51"/>
    </location>
</feature>
<dbReference type="InterPro" id="IPR059054">
    <property type="entry name" value="Inh_N"/>
</dbReference>
<dbReference type="PIRSF" id="PIRSF012159">
    <property type="entry name" value="Inh_gp21_prd"/>
    <property type="match status" value="1"/>
</dbReference>
<gene>
    <name evidence="3" type="ORF">e112_190</name>
</gene>
<protein>
    <submittedName>
        <fullName evidence="3">Inhibitor of prohead protease</fullName>
    </submittedName>
</protein>
<dbReference type="Pfam" id="PF26098">
    <property type="entry name" value="Phage_Inh_C"/>
    <property type="match status" value="1"/>
</dbReference>
<dbReference type="KEGG" id="vg:19485330"/>
<name>A0A023ZW57_9CAUD</name>
<evidence type="ECO:0000313" key="3">
    <source>
        <dbReference type="EMBL" id="AHY83380.1"/>
    </source>
</evidence>
<reference evidence="3 4" key="1">
    <citation type="submission" date="2014-10" db="EMBL/GenBank/DDBJ databases">
        <title>Complete genome sequence of e11/2, a T-even type bacteriophage specific for E. coli O157:H7.</title>
        <authorList>
            <person name="Coffey B."/>
            <person name="Ross P."/>
            <person name="O'Flynn G."/>
            <person name="O'Sullivan O."/>
            <person name="Casey A."/>
            <person name="Callanan M."/>
            <person name="Coffey A."/>
            <person name="McAuliffe O."/>
        </authorList>
    </citation>
    <scope>NUCLEOTIDE SEQUENCE [LARGE SCALE GENOMIC DNA]</scope>
</reference>
<sequence>MIDKDYIAELKALDDNKEAKAKLAEYAEQFGIKVKKNKSFDNIVIDIEEALQKLASEPMPETDGLSIKDLIDAADAAEGLKYDDEEVNPEAALLIDSPVKSDIKIEVVETDKIPENTSVLIEDTPFVEEKFEQAVAEIVESEKPSVFTLPENFSPNLQLIGKNPGFCTVPWWIYQWIAETPDWKSHPTSFEHASAHQTLFSLIYYINRDGSVLIRETRNSSFVTLK</sequence>
<dbReference type="GO" id="GO:0006508">
    <property type="term" value="P:proteolysis"/>
    <property type="evidence" value="ECO:0007669"/>
    <property type="project" value="UniProtKB-KW"/>
</dbReference>
<accession>A0A023ZW57</accession>
<dbReference type="InterPro" id="IPR016594">
    <property type="entry name" value="Inh_T4"/>
</dbReference>
<keyword evidence="3" id="KW-0378">Hydrolase</keyword>
<keyword evidence="3" id="KW-0645">Protease</keyword>
<dbReference type="EMBL" id="KJ668714">
    <property type="protein sequence ID" value="AHY83380.1"/>
    <property type="molecule type" value="Genomic_DNA"/>
</dbReference>
<dbReference type="Pfam" id="PF26097">
    <property type="entry name" value="Phage_Inh_N"/>
    <property type="match status" value="1"/>
</dbReference>
<keyword evidence="4" id="KW-1185">Reference proteome</keyword>
<evidence type="ECO:0000313" key="4">
    <source>
        <dbReference type="Proteomes" id="UP000024439"/>
    </source>
</evidence>